<gene>
    <name evidence="1" type="ORF">BSTOLATCC_MIC44344</name>
</gene>
<evidence type="ECO:0000313" key="1">
    <source>
        <dbReference type="EMBL" id="CAG9327716.1"/>
    </source>
</evidence>
<sequence>MLQKKPLTLPKIKGCKNVTEASPSNFKPIKIPSPKSARHLYDIKHRITPSGQYTNPRNYIASDKISRQMSFSSLAEQQTSVLRHSLTQNSLPATIIRKFEYLKIRRRFKEMGEFTKRIPETDPLESLYTNAPFIDHVRSDNIHRIRDELMRNIKPVYEDLNEACDTWRQDSEVLYI</sequence>
<proteinExistence type="predicted"/>
<reference evidence="1" key="1">
    <citation type="submission" date="2021-09" db="EMBL/GenBank/DDBJ databases">
        <authorList>
            <consortium name="AG Swart"/>
            <person name="Singh M."/>
            <person name="Singh A."/>
            <person name="Seah K."/>
            <person name="Emmerich C."/>
        </authorList>
    </citation>
    <scope>NUCLEOTIDE SEQUENCE</scope>
    <source>
        <strain evidence="1">ATCC30299</strain>
    </source>
</reference>
<dbReference type="AlphaFoldDB" id="A0AAU9JN25"/>
<comment type="caution">
    <text evidence="1">The sequence shown here is derived from an EMBL/GenBank/DDBJ whole genome shotgun (WGS) entry which is preliminary data.</text>
</comment>
<organism evidence="1 2">
    <name type="scientific">Blepharisma stoltei</name>
    <dbReference type="NCBI Taxonomy" id="1481888"/>
    <lineage>
        <taxon>Eukaryota</taxon>
        <taxon>Sar</taxon>
        <taxon>Alveolata</taxon>
        <taxon>Ciliophora</taxon>
        <taxon>Postciliodesmatophora</taxon>
        <taxon>Heterotrichea</taxon>
        <taxon>Heterotrichida</taxon>
        <taxon>Blepharismidae</taxon>
        <taxon>Blepharisma</taxon>
    </lineage>
</organism>
<dbReference type="EMBL" id="CAJZBQ010000044">
    <property type="protein sequence ID" value="CAG9327716.1"/>
    <property type="molecule type" value="Genomic_DNA"/>
</dbReference>
<protein>
    <submittedName>
        <fullName evidence="1">Uncharacterized protein</fullName>
    </submittedName>
</protein>
<keyword evidence="2" id="KW-1185">Reference proteome</keyword>
<name>A0AAU9JN25_9CILI</name>
<evidence type="ECO:0000313" key="2">
    <source>
        <dbReference type="Proteomes" id="UP001162131"/>
    </source>
</evidence>
<dbReference type="Proteomes" id="UP001162131">
    <property type="component" value="Unassembled WGS sequence"/>
</dbReference>
<accession>A0AAU9JN25</accession>